<protein>
    <submittedName>
        <fullName evidence="1">Uncharacterized protein</fullName>
    </submittedName>
</protein>
<gene>
    <name evidence="1" type="ORF">TTHERM_000147659</name>
</gene>
<keyword evidence="2" id="KW-1185">Reference proteome</keyword>
<proteinExistence type="predicted"/>
<dbReference type="RefSeq" id="XP_012654408.1">
    <property type="nucleotide sequence ID" value="XM_012798954.1"/>
</dbReference>
<dbReference type="Proteomes" id="UP000009168">
    <property type="component" value="Unassembled WGS sequence"/>
</dbReference>
<dbReference type="AlphaFoldDB" id="W7XG13"/>
<evidence type="ECO:0000313" key="1">
    <source>
        <dbReference type="EMBL" id="EWS73011.1"/>
    </source>
</evidence>
<reference evidence="2" key="1">
    <citation type="journal article" date="2006" name="PLoS Biol.">
        <title>Macronuclear genome sequence of the ciliate Tetrahymena thermophila, a model eukaryote.</title>
        <authorList>
            <person name="Eisen J.A."/>
            <person name="Coyne R.S."/>
            <person name="Wu M."/>
            <person name="Wu D."/>
            <person name="Thiagarajan M."/>
            <person name="Wortman J.R."/>
            <person name="Badger J.H."/>
            <person name="Ren Q."/>
            <person name="Amedeo P."/>
            <person name="Jones K.M."/>
            <person name="Tallon L.J."/>
            <person name="Delcher A.L."/>
            <person name="Salzberg S.L."/>
            <person name="Silva J.C."/>
            <person name="Haas B.J."/>
            <person name="Majoros W.H."/>
            <person name="Farzad M."/>
            <person name="Carlton J.M."/>
            <person name="Smith R.K. Jr."/>
            <person name="Garg J."/>
            <person name="Pearlman R.E."/>
            <person name="Karrer K.M."/>
            <person name="Sun L."/>
            <person name="Manning G."/>
            <person name="Elde N.C."/>
            <person name="Turkewitz A.P."/>
            <person name="Asai D.J."/>
            <person name="Wilkes D.E."/>
            <person name="Wang Y."/>
            <person name="Cai H."/>
            <person name="Collins K."/>
            <person name="Stewart B.A."/>
            <person name="Lee S.R."/>
            <person name="Wilamowska K."/>
            <person name="Weinberg Z."/>
            <person name="Ruzzo W.L."/>
            <person name="Wloga D."/>
            <person name="Gaertig J."/>
            <person name="Frankel J."/>
            <person name="Tsao C.-C."/>
            <person name="Gorovsky M.A."/>
            <person name="Keeling P.J."/>
            <person name="Waller R.F."/>
            <person name="Patron N.J."/>
            <person name="Cherry J.M."/>
            <person name="Stover N.A."/>
            <person name="Krieger C.J."/>
            <person name="del Toro C."/>
            <person name="Ryder H.F."/>
            <person name="Williamson S.C."/>
            <person name="Barbeau R.A."/>
            <person name="Hamilton E.P."/>
            <person name="Orias E."/>
        </authorList>
    </citation>
    <scope>NUCLEOTIDE SEQUENCE [LARGE SCALE GENOMIC DNA]</scope>
    <source>
        <strain evidence="2">SB210</strain>
    </source>
</reference>
<name>W7XG13_TETTS</name>
<sequence>MQKIAHFILKTFAILIAKSFQYLSFLYFNLLFTDFVTQDQGYQEFIQLIKNPCQLLFIVQGQIKDLQKKFDFLLLSYFIFILKIKQEHLSLLQYLNLICLKKQNLYLKRMCCMLFIIMIIYEGLPFDNSFLLEVFQLNFMELAVVLKFLLQFYQLEAFLSKNFIRKEILQVFKIYFQDLHLFLRELALLFK</sequence>
<organism evidence="1 2">
    <name type="scientific">Tetrahymena thermophila (strain SB210)</name>
    <dbReference type="NCBI Taxonomy" id="312017"/>
    <lineage>
        <taxon>Eukaryota</taxon>
        <taxon>Sar</taxon>
        <taxon>Alveolata</taxon>
        <taxon>Ciliophora</taxon>
        <taxon>Intramacronucleata</taxon>
        <taxon>Oligohymenophorea</taxon>
        <taxon>Hymenostomatida</taxon>
        <taxon>Tetrahymenina</taxon>
        <taxon>Tetrahymenidae</taxon>
        <taxon>Tetrahymena</taxon>
    </lineage>
</organism>
<dbReference type="GeneID" id="24437528"/>
<dbReference type="EMBL" id="GG662603">
    <property type="protein sequence ID" value="EWS73011.1"/>
    <property type="molecule type" value="Genomic_DNA"/>
</dbReference>
<dbReference type="KEGG" id="tet:TTHERM_000147659"/>
<evidence type="ECO:0000313" key="2">
    <source>
        <dbReference type="Proteomes" id="UP000009168"/>
    </source>
</evidence>
<dbReference type="InParanoid" id="W7XG13"/>
<accession>W7XG13</accession>